<dbReference type="Proteomes" id="UP000318081">
    <property type="component" value="Chromosome"/>
</dbReference>
<dbReference type="NCBIfam" id="TIGR03169">
    <property type="entry name" value="Nterm_to_SelD"/>
    <property type="match status" value="1"/>
</dbReference>
<proteinExistence type="predicted"/>
<dbReference type="InterPro" id="IPR017584">
    <property type="entry name" value="Pyridine_nucleo_diS_OxRdtase_N"/>
</dbReference>
<protein>
    <submittedName>
        <fullName evidence="6">NADH dehydrogenase-like protein YjlD</fullName>
        <ecNumber evidence="6">1.6.99.-</ecNumber>
    </submittedName>
</protein>
<dbReference type="RefSeq" id="WP_419581369.1">
    <property type="nucleotide sequence ID" value="NZ_CP036432.1"/>
</dbReference>
<dbReference type="GO" id="GO:0016491">
    <property type="term" value="F:oxidoreductase activity"/>
    <property type="evidence" value="ECO:0007669"/>
    <property type="project" value="UniProtKB-KW"/>
</dbReference>
<evidence type="ECO:0000256" key="1">
    <source>
        <dbReference type="ARBA" id="ARBA00001974"/>
    </source>
</evidence>
<dbReference type="InterPro" id="IPR036188">
    <property type="entry name" value="FAD/NAD-bd_sf"/>
</dbReference>
<dbReference type="Gene3D" id="3.50.50.100">
    <property type="match status" value="1"/>
</dbReference>
<dbReference type="Pfam" id="PF07992">
    <property type="entry name" value="Pyr_redox_2"/>
    <property type="match status" value="1"/>
</dbReference>
<keyword evidence="4 6" id="KW-0560">Oxidoreductase</keyword>
<keyword evidence="2" id="KW-0285">Flavoprotein</keyword>
<accession>A0ABX5XQJ4</accession>
<evidence type="ECO:0000256" key="4">
    <source>
        <dbReference type="ARBA" id="ARBA00023002"/>
    </source>
</evidence>
<dbReference type="SUPFAM" id="SSF51905">
    <property type="entry name" value="FAD/NAD(P)-binding domain"/>
    <property type="match status" value="2"/>
</dbReference>
<evidence type="ECO:0000313" key="6">
    <source>
        <dbReference type="EMBL" id="QDV84199.1"/>
    </source>
</evidence>
<comment type="cofactor">
    <cofactor evidence="1">
        <name>FAD</name>
        <dbReference type="ChEBI" id="CHEBI:57692"/>
    </cofactor>
</comment>
<dbReference type="PANTHER" id="PTHR42913">
    <property type="entry name" value="APOPTOSIS-INDUCING FACTOR 1"/>
    <property type="match status" value="1"/>
</dbReference>
<evidence type="ECO:0000313" key="7">
    <source>
        <dbReference type="Proteomes" id="UP000318081"/>
    </source>
</evidence>
<organism evidence="6 7">
    <name type="scientific">Stieleria magnilauensis</name>
    <dbReference type="NCBI Taxonomy" id="2527963"/>
    <lineage>
        <taxon>Bacteria</taxon>
        <taxon>Pseudomonadati</taxon>
        <taxon>Planctomycetota</taxon>
        <taxon>Planctomycetia</taxon>
        <taxon>Pirellulales</taxon>
        <taxon>Pirellulaceae</taxon>
        <taxon>Stieleria</taxon>
    </lineage>
</organism>
<sequence>MNASPANGSLKNIVLLGIGHTNAHLVKQWISEPIGGCRLICISKFPAATYSGMLPGTLGLQFSEQEMRIDLAALAHRAGAELVIADTQGIDLDAGQLHFHDHEPIRFDVLSIGVGSMPAGWEQHTHSKLLVPIKPMQTFLQRLESHLSDQAMSPPTDDNAPLRVAVVGGGVASVEIAFCLQQRWQKRDDDREIEIEIFTSSPHVADGMPSRSVRSIEKLLRQRGITVHRGHRVDALTDTTLRTDDGRIYRSNGVIWATGAAPPPVLARLGLQTDDRGFIATSKTLQSLSDERIFAVGDSGTMIESPCPKAGVYAVRQCPILWHNVNALLNQNAMQHFDPQRDFLKLLNTGDGKAMLQYGWFTAHARWCWRLKTWIDKRFVSEYQFDSDFDGRSTAPTMDDPSEEPQSCK</sequence>
<dbReference type="InterPro" id="IPR023753">
    <property type="entry name" value="FAD/NAD-binding_dom"/>
</dbReference>
<dbReference type="InterPro" id="IPR051169">
    <property type="entry name" value="NADH-Q_oxidoreductase"/>
</dbReference>
<keyword evidence="7" id="KW-1185">Reference proteome</keyword>
<dbReference type="PANTHER" id="PTHR42913:SF9">
    <property type="entry name" value="SLR1591 PROTEIN"/>
    <property type="match status" value="1"/>
</dbReference>
<dbReference type="EMBL" id="CP036432">
    <property type="protein sequence ID" value="QDV84199.1"/>
    <property type="molecule type" value="Genomic_DNA"/>
</dbReference>
<name>A0ABX5XQJ4_9BACT</name>
<gene>
    <name evidence="6" type="primary">yjlD_1</name>
    <name evidence="6" type="ORF">TBK1r_31440</name>
</gene>
<dbReference type="EC" id="1.6.99.-" evidence="6"/>
<feature type="domain" description="FAD/NAD(P)-binding" evidence="5">
    <location>
        <begin position="36"/>
        <end position="299"/>
    </location>
</feature>
<keyword evidence="3" id="KW-0274">FAD</keyword>
<evidence type="ECO:0000259" key="5">
    <source>
        <dbReference type="Pfam" id="PF07992"/>
    </source>
</evidence>
<evidence type="ECO:0000256" key="2">
    <source>
        <dbReference type="ARBA" id="ARBA00022630"/>
    </source>
</evidence>
<evidence type="ECO:0000256" key="3">
    <source>
        <dbReference type="ARBA" id="ARBA00022827"/>
    </source>
</evidence>
<reference evidence="6 7" key="1">
    <citation type="submission" date="2019-02" db="EMBL/GenBank/DDBJ databases">
        <title>Deep-cultivation of Planctomycetes and their phenomic and genomic characterization uncovers novel biology.</title>
        <authorList>
            <person name="Wiegand S."/>
            <person name="Jogler M."/>
            <person name="Boedeker C."/>
            <person name="Pinto D."/>
            <person name="Vollmers J."/>
            <person name="Rivas-Marin E."/>
            <person name="Kohn T."/>
            <person name="Peeters S.H."/>
            <person name="Heuer A."/>
            <person name="Rast P."/>
            <person name="Oberbeckmann S."/>
            <person name="Bunk B."/>
            <person name="Jeske O."/>
            <person name="Meyerdierks A."/>
            <person name="Storesund J.E."/>
            <person name="Kallscheuer N."/>
            <person name="Luecker S."/>
            <person name="Lage O.M."/>
            <person name="Pohl T."/>
            <person name="Merkel B.J."/>
            <person name="Hornburger P."/>
            <person name="Mueller R.-W."/>
            <person name="Bruemmer F."/>
            <person name="Labrenz M."/>
            <person name="Spormann A.M."/>
            <person name="Op den Camp H."/>
            <person name="Overmann J."/>
            <person name="Amann R."/>
            <person name="Jetten M.S.M."/>
            <person name="Mascher T."/>
            <person name="Medema M.H."/>
            <person name="Devos D.P."/>
            <person name="Kaster A.-K."/>
            <person name="Ovreas L."/>
            <person name="Rohde M."/>
            <person name="Galperin M.Y."/>
            <person name="Jogler C."/>
        </authorList>
    </citation>
    <scope>NUCLEOTIDE SEQUENCE [LARGE SCALE GENOMIC DNA]</scope>
    <source>
        <strain evidence="6 7">TBK1r</strain>
    </source>
</reference>